<dbReference type="NCBIfam" id="TIGR00219">
    <property type="entry name" value="mreC"/>
    <property type="match status" value="1"/>
</dbReference>
<evidence type="ECO:0000256" key="3">
    <source>
        <dbReference type="ARBA" id="ARBA00022960"/>
    </source>
</evidence>
<dbReference type="Gene3D" id="2.40.10.340">
    <property type="entry name" value="Rod shape-determining protein MreC, domain 1"/>
    <property type="match status" value="1"/>
</dbReference>
<gene>
    <name evidence="8" type="primary">mreC</name>
    <name evidence="8" type="ORF">FE784_04640</name>
</gene>
<keyword evidence="6" id="KW-0175">Coiled coil</keyword>
<dbReference type="PANTHER" id="PTHR34138:SF1">
    <property type="entry name" value="CELL SHAPE-DETERMINING PROTEIN MREC"/>
    <property type="match status" value="1"/>
</dbReference>
<evidence type="ECO:0000256" key="6">
    <source>
        <dbReference type="SAM" id="Coils"/>
    </source>
</evidence>
<evidence type="ECO:0000256" key="2">
    <source>
        <dbReference type="ARBA" id="ARBA00013855"/>
    </source>
</evidence>
<keyword evidence="3 5" id="KW-0133">Cell shape</keyword>
<reference evidence="8 9" key="1">
    <citation type="submission" date="2019-05" db="EMBL/GenBank/DDBJ databases">
        <title>We sequenced the genome of Paenibacillus hemerocallicola KCTC 33185 for further insight into its adaptation and study the phylogeny of Paenibacillus.</title>
        <authorList>
            <person name="Narsing Rao M.P."/>
        </authorList>
    </citation>
    <scope>NUCLEOTIDE SEQUENCE [LARGE SCALE GENOMIC DNA]</scope>
    <source>
        <strain evidence="8 9">KCTC 33185</strain>
    </source>
</reference>
<dbReference type="OrthoDB" id="9792313at2"/>
<dbReference type="GO" id="GO:0008360">
    <property type="term" value="P:regulation of cell shape"/>
    <property type="evidence" value="ECO:0007669"/>
    <property type="project" value="UniProtKB-KW"/>
</dbReference>
<dbReference type="InterPro" id="IPR055342">
    <property type="entry name" value="MreC_beta-barrel_core"/>
</dbReference>
<evidence type="ECO:0000256" key="4">
    <source>
        <dbReference type="ARBA" id="ARBA00032089"/>
    </source>
</evidence>
<comment type="function">
    <text evidence="5">Involved in formation and maintenance of cell shape.</text>
</comment>
<comment type="caution">
    <text evidence="8">The sequence shown here is derived from an EMBL/GenBank/DDBJ whole genome shotgun (WGS) entry which is preliminary data.</text>
</comment>
<evidence type="ECO:0000313" key="9">
    <source>
        <dbReference type="Proteomes" id="UP000307943"/>
    </source>
</evidence>
<evidence type="ECO:0000256" key="1">
    <source>
        <dbReference type="ARBA" id="ARBA00009369"/>
    </source>
</evidence>
<evidence type="ECO:0000256" key="5">
    <source>
        <dbReference type="PIRNR" id="PIRNR038471"/>
    </source>
</evidence>
<dbReference type="RefSeq" id="WP_139600959.1">
    <property type="nucleotide sequence ID" value="NZ_VDCQ01000004.1"/>
</dbReference>
<dbReference type="PANTHER" id="PTHR34138">
    <property type="entry name" value="CELL SHAPE-DETERMINING PROTEIN MREC"/>
    <property type="match status" value="1"/>
</dbReference>
<dbReference type="EMBL" id="VDCQ01000004">
    <property type="protein sequence ID" value="TNJ67673.1"/>
    <property type="molecule type" value="Genomic_DNA"/>
</dbReference>
<evidence type="ECO:0000259" key="7">
    <source>
        <dbReference type="Pfam" id="PF04085"/>
    </source>
</evidence>
<feature type="domain" description="Rod shape-determining protein MreC beta-barrel core" evidence="7">
    <location>
        <begin position="126"/>
        <end position="280"/>
    </location>
</feature>
<dbReference type="AlphaFoldDB" id="A0A5C4TEZ5"/>
<accession>A0A5C4TEZ5</accession>
<proteinExistence type="inferred from homology"/>
<dbReference type="PIRSF" id="PIRSF038471">
    <property type="entry name" value="MreC"/>
    <property type="match status" value="1"/>
</dbReference>
<name>A0A5C4TEZ5_9BACL</name>
<sequence>MFKWLGNKRLIILMAGVIFFVALMGFTFGGRGAMSWPEGLLKDTVTFVQGWLNKPARAVAGFFEDVRRISVLYEENRQMKLTLTQYAKDTARLNDLEAQNNRLKDALGFTERQQQSNKYRYRIAEVYASSPDPLNSTIVINLGEKDGIKANMAVMSVEGLIGRIVDVSPFYSNVQLITDLDSSSTKALAVTVKGKDNASFGILEGYDRDKGLLVMNKIPKTDNLTAGDVIITSGVGQLFPRGIEIGEVVSRDEGEFGITHTALIKPFASFNHLREVFVIEVPEL</sequence>
<dbReference type="GO" id="GO:0005886">
    <property type="term" value="C:plasma membrane"/>
    <property type="evidence" value="ECO:0007669"/>
    <property type="project" value="TreeGrafter"/>
</dbReference>
<protein>
    <recommendedName>
        <fullName evidence="2 5">Cell shape-determining protein MreC</fullName>
    </recommendedName>
    <alternativeName>
        <fullName evidence="4 5">Cell shape protein MreC</fullName>
    </alternativeName>
</protein>
<keyword evidence="9" id="KW-1185">Reference proteome</keyword>
<dbReference type="InterPro" id="IPR042175">
    <property type="entry name" value="Cell/Rod_MreC_2"/>
</dbReference>
<dbReference type="InterPro" id="IPR042177">
    <property type="entry name" value="Cell/Rod_1"/>
</dbReference>
<feature type="coiled-coil region" evidence="6">
    <location>
        <begin position="86"/>
        <end position="113"/>
    </location>
</feature>
<dbReference type="Pfam" id="PF04085">
    <property type="entry name" value="MreC"/>
    <property type="match status" value="1"/>
</dbReference>
<dbReference type="Gene3D" id="2.40.10.350">
    <property type="entry name" value="Rod shape-determining protein MreC, domain 2"/>
    <property type="match status" value="1"/>
</dbReference>
<comment type="similarity">
    <text evidence="1 5">Belongs to the MreC family.</text>
</comment>
<dbReference type="Proteomes" id="UP000307943">
    <property type="component" value="Unassembled WGS sequence"/>
</dbReference>
<dbReference type="InterPro" id="IPR007221">
    <property type="entry name" value="MreC"/>
</dbReference>
<evidence type="ECO:0000313" key="8">
    <source>
        <dbReference type="EMBL" id="TNJ67673.1"/>
    </source>
</evidence>
<organism evidence="8 9">
    <name type="scientific">Paenibacillus hemerocallicola</name>
    <dbReference type="NCBI Taxonomy" id="1172614"/>
    <lineage>
        <taxon>Bacteria</taxon>
        <taxon>Bacillati</taxon>
        <taxon>Bacillota</taxon>
        <taxon>Bacilli</taxon>
        <taxon>Bacillales</taxon>
        <taxon>Paenibacillaceae</taxon>
        <taxon>Paenibacillus</taxon>
    </lineage>
</organism>